<dbReference type="AlphaFoldDB" id="E9HL02"/>
<evidence type="ECO:0000256" key="1">
    <source>
        <dbReference type="SAM" id="MobiDB-lite"/>
    </source>
</evidence>
<dbReference type="KEGG" id="dpx:DAPPUDRAFT_115324"/>
<feature type="compositionally biased region" description="Basic and acidic residues" evidence="1">
    <location>
        <begin position="202"/>
        <end position="213"/>
    </location>
</feature>
<sequence length="265" mass="30192">MGKLGKNEKNGKNKKNQGKMRKPRKCREKRFSRLSHFSRIALAKRVGNPSGLAKCHFAAQFKKAPGPDVFVIEPDERWANAVGRPLLKLCQLSGIVYTSAARFSSVSGPGIWREFSDVKRLPLLIVDCVSWLDVLRDTNQQKKMMPRRIHHQELCKWWSPIESKLRDDATSTLFLGYKDGVAPSKNYRKQTTSPLSNNACHKQPEEKLDDRTTSDVNSVGEVERMVWNTQPKEQEVYHAPITIPLYFPIGILSKLDPTNPPVDIR</sequence>
<feature type="region of interest" description="Disordered" evidence="1">
    <location>
        <begin position="1"/>
        <end position="25"/>
    </location>
</feature>
<feature type="compositionally biased region" description="Polar residues" evidence="1">
    <location>
        <begin position="189"/>
        <end position="200"/>
    </location>
</feature>
<protein>
    <submittedName>
        <fullName evidence="2">Uncharacterized protein</fullName>
    </submittedName>
</protein>
<feature type="region of interest" description="Disordered" evidence="1">
    <location>
        <begin position="186"/>
        <end position="215"/>
    </location>
</feature>
<name>E9HL02_DAPPU</name>
<feature type="compositionally biased region" description="Basic and acidic residues" evidence="1">
    <location>
        <begin position="1"/>
        <end position="11"/>
    </location>
</feature>
<gene>
    <name evidence="2" type="ORF">DAPPUDRAFT_115324</name>
</gene>
<keyword evidence="3" id="KW-1185">Reference proteome</keyword>
<organism evidence="2 3">
    <name type="scientific">Daphnia pulex</name>
    <name type="common">Water flea</name>
    <dbReference type="NCBI Taxonomy" id="6669"/>
    <lineage>
        <taxon>Eukaryota</taxon>
        <taxon>Metazoa</taxon>
        <taxon>Ecdysozoa</taxon>
        <taxon>Arthropoda</taxon>
        <taxon>Crustacea</taxon>
        <taxon>Branchiopoda</taxon>
        <taxon>Diplostraca</taxon>
        <taxon>Cladocera</taxon>
        <taxon>Anomopoda</taxon>
        <taxon>Daphniidae</taxon>
        <taxon>Daphnia</taxon>
    </lineage>
</organism>
<feature type="compositionally biased region" description="Basic residues" evidence="1">
    <location>
        <begin position="12"/>
        <end position="25"/>
    </location>
</feature>
<evidence type="ECO:0000313" key="2">
    <source>
        <dbReference type="EMBL" id="EFX67582.1"/>
    </source>
</evidence>
<accession>E9HL02</accession>
<dbReference type="InParanoid" id="E9HL02"/>
<reference evidence="2 3" key="1">
    <citation type="journal article" date="2011" name="Science">
        <title>The ecoresponsive genome of Daphnia pulex.</title>
        <authorList>
            <person name="Colbourne J.K."/>
            <person name="Pfrender M.E."/>
            <person name="Gilbert D."/>
            <person name="Thomas W.K."/>
            <person name="Tucker A."/>
            <person name="Oakley T.H."/>
            <person name="Tokishita S."/>
            <person name="Aerts A."/>
            <person name="Arnold G.J."/>
            <person name="Basu M.K."/>
            <person name="Bauer D.J."/>
            <person name="Caceres C.E."/>
            <person name="Carmel L."/>
            <person name="Casola C."/>
            <person name="Choi J.H."/>
            <person name="Detter J.C."/>
            <person name="Dong Q."/>
            <person name="Dusheyko S."/>
            <person name="Eads B.D."/>
            <person name="Frohlich T."/>
            <person name="Geiler-Samerotte K.A."/>
            <person name="Gerlach D."/>
            <person name="Hatcher P."/>
            <person name="Jogdeo S."/>
            <person name="Krijgsveld J."/>
            <person name="Kriventseva E.V."/>
            <person name="Kultz D."/>
            <person name="Laforsch C."/>
            <person name="Lindquist E."/>
            <person name="Lopez J."/>
            <person name="Manak J.R."/>
            <person name="Muller J."/>
            <person name="Pangilinan J."/>
            <person name="Patwardhan R.P."/>
            <person name="Pitluck S."/>
            <person name="Pritham E.J."/>
            <person name="Rechtsteiner A."/>
            <person name="Rho M."/>
            <person name="Rogozin I.B."/>
            <person name="Sakarya O."/>
            <person name="Salamov A."/>
            <person name="Schaack S."/>
            <person name="Shapiro H."/>
            <person name="Shiga Y."/>
            <person name="Skalitzky C."/>
            <person name="Smith Z."/>
            <person name="Souvorov A."/>
            <person name="Sung W."/>
            <person name="Tang Z."/>
            <person name="Tsuchiya D."/>
            <person name="Tu H."/>
            <person name="Vos H."/>
            <person name="Wang M."/>
            <person name="Wolf Y.I."/>
            <person name="Yamagata H."/>
            <person name="Yamada T."/>
            <person name="Ye Y."/>
            <person name="Shaw J.R."/>
            <person name="Andrews J."/>
            <person name="Crease T.J."/>
            <person name="Tang H."/>
            <person name="Lucas S.M."/>
            <person name="Robertson H.M."/>
            <person name="Bork P."/>
            <person name="Koonin E.V."/>
            <person name="Zdobnov E.M."/>
            <person name="Grigoriev I.V."/>
            <person name="Lynch M."/>
            <person name="Boore J.L."/>
        </authorList>
    </citation>
    <scope>NUCLEOTIDE SEQUENCE [LARGE SCALE GENOMIC DNA]</scope>
</reference>
<evidence type="ECO:0000313" key="3">
    <source>
        <dbReference type="Proteomes" id="UP000000305"/>
    </source>
</evidence>
<dbReference type="HOGENOM" id="CLU_1050741_0_0_1"/>
<dbReference type="OrthoDB" id="10534830at2759"/>
<dbReference type="EMBL" id="GL732674">
    <property type="protein sequence ID" value="EFX67582.1"/>
    <property type="molecule type" value="Genomic_DNA"/>
</dbReference>
<dbReference type="Proteomes" id="UP000000305">
    <property type="component" value="Unassembled WGS sequence"/>
</dbReference>
<proteinExistence type="predicted"/>